<evidence type="ECO:0000256" key="1">
    <source>
        <dbReference type="PROSITE-ProRule" id="PRU00409"/>
    </source>
</evidence>
<gene>
    <name evidence="4" type="primary">LOC116302732</name>
</gene>
<dbReference type="PROSITE" id="PS50975">
    <property type="entry name" value="ATP_GRASP"/>
    <property type="match status" value="1"/>
</dbReference>
<dbReference type="SUPFAM" id="SSF56059">
    <property type="entry name" value="Glutathione synthetase ATP-binding domain-like"/>
    <property type="match status" value="1"/>
</dbReference>
<keyword evidence="1" id="KW-0067">ATP-binding</keyword>
<dbReference type="InterPro" id="IPR053269">
    <property type="entry name" value="Asp-Met_ligase"/>
</dbReference>
<accession>A0A6P8IN38</accession>
<evidence type="ECO:0000313" key="3">
    <source>
        <dbReference type="Proteomes" id="UP000515163"/>
    </source>
</evidence>
<organism evidence="3 4">
    <name type="scientific">Actinia tenebrosa</name>
    <name type="common">Australian red waratah sea anemone</name>
    <dbReference type="NCBI Taxonomy" id="6105"/>
    <lineage>
        <taxon>Eukaryota</taxon>
        <taxon>Metazoa</taxon>
        <taxon>Cnidaria</taxon>
        <taxon>Anthozoa</taxon>
        <taxon>Hexacorallia</taxon>
        <taxon>Actiniaria</taxon>
        <taxon>Actiniidae</taxon>
        <taxon>Actinia</taxon>
    </lineage>
</organism>
<dbReference type="Pfam" id="PF02655">
    <property type="entry name" value="ATP-grasp_3"/>
    <property type="match status" value="1"/>
</dbReference>
<sequence length="415" mass="46390">MEFITEDKAELEKGLPVSLVTLTNLFSQDLPDGTILFEFPSTSNKGLRFVNDEKFLVYDFPPPTAFKNEYLLPLRACPVAGNKLPLILSGYPSTSLKDHWNKWVPGYEEPVIKPISEIQECGRIVTSFQHQKIPSSKHAVDPQVHYWLLSKRCIPHMGANHPQYMTTDNYTLPCMVKAAHGTGTKGTFKVETKQEMERVLEKMDNNLKNCQAPVITEVIEGITGNNCLQFYLYKSGEIHWLGVTNQIIGDNFIWGGGVVNWGDQTRLKSLLYDKVVPVKEYLHKQGYFGIVGIDILTTEDNSYIIDVNPRINGSTPQLLLAPVMATLGYDTSVYLAGGRFNCKADTLLQTANLINSQHSAMVIVLSLADVEKGCEAHVVAFGKTEKIAWDAANGLRPDLNEQNEETLKYHGEVQP</sequence>
<dbReference type="InParanoid" id="A0A6P8IN38"/>
<reference evidence="4" key="1">
    <citation type="submission" date="2025-08" db="UniProtKB">
        <authorList>
            <consortium name="RefSeq"/>
        </authorList>
    </citation>
    <scope>IDENTIFICATION</scope>
    <source>
        <tissue evidence="4">Tentacle</tissue>
    </source>
</reference>
<evidence type="ECO:0000313" key="4">
    <source>
        <dbReference type="RefSeq" id="XP_031567955.1"/>
    </source>
</evidence>
<dbReference type="GO" id="GO:0046872">
    <property type="term" value="F:metal ion binding"/>
    <property type="evidence" value="ECO:0007669"/>
    <property type="project" value="InterPro"/>
</dbReference>
<dbReference type="InterPro" id="IPR003806">
    <property type="entry name" value="ATP-grasp_PylC-type"/>
</dbReference>
<dbReference type="PANTHER" id="PTHR37018:SF1">
    <property type="entry name" value="CULTURE SPECIFIC PROTEIN, PUTATIVE (AFU_ORTHOLOGUE AFUA_2G00130)-RELATED"/>
    <property type="match status" value="1"/>
</dbReference>
<dbReference type="Proteomes" id="UP000515163">
    <property type="component" value="Unplaced"/>
</dbReference>
<dbReference type="OrthoDB" id="5946236at2759"/>
<dbReference type="AlphaFoldDB" id="A0A6P8IN38"/>
<name>A0A6P8IN38_ACTTE</name>
<keyword evidence="3" id="KW-1185">Reference proteome</keyword>
<dbReference type="Gene3D" id="3.30.470.20">
    <property type="entry name" value="ATP-grasp fold, B domain"/>
    <property type="match status" value="1"/>
</dbReference>
<proteinExistence type="predicted"/>
<dbReference type="GO" id="GO:0005524">
    <property type="term" value="F:ATP binding"/>
    <property type="evidence" value="ECO:0007669"/>
    <property type="project" value="UniProtKB-UniRule"/>
</dbReference>
<dbReference type="RefSeq" id="XP_031567955.1">
    <property type="nucleotide sequence ID" value="XM_031712095.1"/>
</dbReference>
<feature type="domain" description="ATP-grasp" evidence="2">
    <location>
        <begin position="125"/>
        <end position="340"/>
    </location>
</feature>
<dbReference type="PANTHER" id="PTHR37018">
    <property type="entry name" value="CULTURE SPECIFIC PROTEIN, PUTATIVE (AFU_ORTHOLOGUE AFUA_2G00130)-RELATED"/>
    <property type="match status" value="1"/>
</dbReference>
<protein>
    <submittedName>
        <fullName evidence="4">Uncharacterized protein LOC116302732</fullName>
    </submittedName>
</protein>
<dbReference type="GeneID" id="116302732"/>
<dbReference type="InterPro" id="IPR011761">
    <property type="entry name" value="ATP-grasp"/>
</dbReference>
<keyword evidence="1" id="KW-0547">Nucleotide-binding</keyword>
<dbReference type="KEGG" id="aten:116302732"/>
<evidence type="ECO:0000259" key="2">
    <source>
        <dbReference type="PROSITE" id="PS50975"/>
    </source>
</evidence>